<feature type="domain" description="DUF4266" evidence="1">
    <location>
        <begin position="37"/>
        <end position="84"/>
    </location>
</feature>
<dbReference type="RefSeq" id="WP_211365331.1">
    <property type="nucleotide sequence ID" value="NZ_JARZHI010000048.1"/>
</dbReference>
<dbReference type="Pfam" id="PF14086">
    <property type="entry name" value="DUF4266"/>
    <property type="match status" value="1"/>
</dbReference>
<evidence type="ECO:0000313" key="3">
    <source>
        <dbReference type="Proteomes" id="UP001160301"/>
    </source>
</evidence>
<protein>
    <submittedName>
        <fullName evidence="2">DUF4266 domain-containing protein</fullName>
    </submittedName>
</protein>
<dbReference type="Proteomes" id="UP001160301">
    <property type="component" value="Unassembled WGS sequence"/>
</dbReference>
<organism evidence="2 3">
    <name type="scientific">Polyangium sorediatum</name>
    <dbReference type="NCBI Taxonomy" id="889274"/>
    <lineage>
        <taxon>Bacteria</taxon>
        <taxon>Pseudomonadati</taxon>
        <taxon>Myxococcota</taxon>
        <taxon>Polyangia</taxon>
        <taxon>Polyangiales</taxon>
        <taxon>Polyangiaceae</taxon>
        <taxon>Polyangium</taxon>
    </lineage>
</organism>
<name>A0ABT6P2K2_9BACT</name>
<dbReference type="InterPro" id="IPR025362">
    <property type="entry name" value="DUF4266"/>
</dbReference>
<sequence>MLNEDTSASLVVRAGRALLVVLVLGGGLLASTGCAPVAPYERGKLAHPTMTAADMAGFGESHLRAITEGAVGGSGGTGSGCGCN</sequence>
<dbReference type="EMBL" id="JARZHI010000048">
    <property type="protein sequence ID" value="MDI1434835.1"/>
    <property type="molecule type" value="Genomic_DNA"/>
</dbReference>
<accession>A0ABT6P2K2</accession>
<proteinExistence type="predicted"/>
<keyword evidence="3" id="KW-1185">Reference proteome</keyword>
<evidence type="ECO:0000259" key="1">
    <source>
        <dbReference type="Pfam" id="PF14086"/>
    </source>
</evidence>
<reference evidence="2 3" key="1">
    <citation type="submission" date="2023-04" db="EMBL/GenBank/DDBJ databases">
        <title>The genome sequence of Polyangium sorediatum DSM14670.</title>
        <authorList>
            <person name="Zhang X."/>
        </authorList>
    </citation>
    <scope>NUCLEOTIDE SEQUENCE [LARGE SCALE GENOMIC DNA]</scope>
    <source>
        <strain evidence="2 3">DSM 14670</strain>
    </source>
</reference>
<comment type="caution">
    <text evidence="2">The sequence shown here is derived from an EMBL/GenBank/DDBJ whole genome shotgun (WGS) entry which is preliminary data.</text>
</comment>
<evidence type="ECO:0000313" key="2">
    <source>
        <dbReference type="EMBL" id="MDI1434835.1"/>
    </source>
</evidence>
<gene>
    <name evidence="2" type="ORF">QHF89_35365</name>
</gene>